<keyword evidence="6 7" id="KW-0472">Membrane</keyword>
<dbReference type="GO" id="GO:0005886">
    <property type="term" value="C:plasma membrane"/>
    <property type="evidence" value="ECO:0007669"/>
    <property type="project" value="UniProtKB-SubCell"/>
</dbReference>
<dbReference type="InterPro" id="IPR035906">
    <property type="entry name" value="MetI-like_sf"/>
</dbReference>
<feature type="transmembrane region" description="Helical" evidence="7">
    <location>
        <begin position="234"/>
        <end position="260"/>
    </location>
</feature>
<keyword evidence="4 7" id="KW-0812">Transmembrane</keyword>
<keyword evidence="3" id="KW-1003">Cell membrane</keyword>
<dbReference type="OrthoDB" id="9806409at2"/>
<evidence type="ECO:0000259" key="8">
    <source>
        <dbReference type="PROSITE" id="PS50928"/>
    </source>
</evidence>
<dbReference type="AlphaFoldDB" id="A0A1I6HUF2"/>
<dbReference type="Gene3D" id="1.10.3720.10">
    <property type="entry name" value="MetI-like"/>
    <property type="match status" value="1"/>
</dbReference>
<protein>
    <submittedName>
        <fullName evidence="9">Peptide/nickel transport system permease protein</fullName>
    </submittedName>
</protein>
<feature type="domain" description="ABC transmembrane type-1" evidence="8">
    <location>
        <begin position="94"/>
        <end position="299"/>
    </location>
</feature>
<dbReference type="SUPFAM" id="SSF161098">
    <property type="entry name" value="MetI-like"/>
    <property type="match status" value="1"/>
</dbReference>
<dbReference type="CDD" id="cd06261">
    <property type="entry name" value="TM_PBP2"/>
    <property type="match status" value="1"/>
</dbReference>
<dbReference type="PROSITE" id="PS50928">
    <property type="entry name" value="ABC_TM1"/>
    <property type="match status" value="1"/>
</dbReference>
<feature type="transmembrane region" description="Helical" evidence="7">
    <location>
        <begin position="280"/>
        <end position="303"/>
    </location>
</feature>
<sequence>MKFAFQKAGTLMITLFIISIVTFFAFQVIPGDSATANLGIDASPEQVEALREQYGLNKSLLERYGEWAVNALRGDFGTSFSYRVPVRTLIGERLPVTLMLGMTAILIILAASAPLGILAARWDGRLPEKLITIANQIGMAIPSFFLGMIISLVFGVILKWFIPGQYVGFSENPGGFFRYLIFPAAAIAIPKTAMLVKFLHNSIVRQLGMEYVRTARSKGNSEHQILYRHAFQNALLPVITFLAIIIMEVLANSIIIEQVFSVPGMGRLLVAAISNRDFPVVQAIVLYIAIVVILLNGLVDLLYHYIDPRVKTL</sequence>
<comment type="similarity">
    <text evidence="7">Belongs to the binding-protein-dependent transport system permease family.</text>
</comment>
<dbReference type="Pfam" id="PF19300">
    <property type="entry name" value="BPD_transp_1_N"/>
    <property type="match status" value="1"/>
</dbReference>
<organism evidence="9 10">
    <name type="scientific">Anaeromicropila populeti</name>
    <dbReference type="NCBI Taxonomy" id="37658"/>
    <lineage>
        <taxon>Bacteria</taxon>
        <taxon>Bacillati</taxon>
        <taxon>Bacillota</taxon>
        <taxon>Clostridia</taxon>
        <taxon>Lachnospirales</taxon>
        <taxon>Lachnospiraceae</taxon>
        <taxon>Anaeromicropila</taxon>
    </lineage>
</organism>
<keyword evidence="10" id="KW-1185">Reference proteome</keyword>
<evidence type="ECO:0000256" key="4">
    <source>
        <dbReference type="ARBA" id="ARBA00022692"/>
    </source>
</evidence>
<proteinExistence type="inferred from homology"/>
<evidence type="ECO:0000256" key="6">
    <source>
        <dbReference type="ARBA" id="ARBA00023136"/>
    </source>
</evidence>
<evidence type="ECO:0000256" key="5">
    <source>
        <dbReference type="ARBA" id="ARBA00022989"/>
    </source>
</evidence>
<dbReference type="InterPro" id="IPR045621">
    <property type="entry name" value="BPD_transp_1_N"/>
</dbReference>
<dbReference type="Pfam" id="PF00528">
    <property type="entry name" value="BPD_transp_1"/>
    <property type="match status" value="1"/>
</dbReference>
<dbReference type="EMBL" id="FOYZ01000001">
    <property type="protein sequence ID" value="SFR58037.1"/>
    <property type="molecule type" value="Genomic_DNA"/>
</dbReference>
<dbReference type="InterPro" id="IPR000515">
    <property type="entry name" value="MetI-like"/>
</dbReference>
<evidence type="ECO:0000256" key="3">
    <source>
        <dbReference type="ARBA" id="ARBA00022475"/>
    </source>
</evidence>
<feature type="transmembrane region" description="Helical" evidence="7">
    <location>
        <begin position="177"/>
        <end position="199"/>
    </location>
</feature>
<feature type="transmembrane region" description="Helical" evidence="7">
    <location>
        <begin position="141"/>
        <end position="162"/>
    </location>
</feature>
<reference evidence="9 10" key="1">
    <citation type="submission" date="2016-10" db="EMBL/GenBank/DDBJ databases">
        <authorList>
            <person name="de Groot N.N."/>
        </authorList>
    </citation>
    <scope>NUCLEOTIDE SEQUENCE [LARGE SCALE GENOMIC DNA]</scope>
    <source>
        <strain evidence="9 10">743A</strain>
    </source>
</reference>
<evidence type="ECO:0000256" key="7">
    <source>
        <dbReference type="RuleBase" id="RU363032"/>
    </source>
</evidence>
<dbReference type="RefSeq" id="WP_092558921.1">
    <property type="nucleotide sequence ID" value="NZ_FOYZ01000001.1"/>
</dbReference>
<gene>
    <name evidence="9" type="ORF">SAMN05661086_00301</name>
</gene>
<keyword evidence="5 7" id="KW-1133">Transmembrane helix</keyword>
<evidence type="ECO:0000313" key="9">
    <source>
        <dbReference type="EMBL" id="SFR58037.1"/>
    </source>
</evidence>
<dbReference type="PANTHER" id="PTHR43163">
    <property type="entry name" value="DIPEPTIDE TRANSPORT SYSTEM PERMEASE PROTEIN DPPB-RELATED"/>
    <property type="match status" value="1"/>
</dbReference>
<dbReference type="STRING" id="37658.SAMN05661086_00301"/>
<comment type="subcellular location">
    <subcellularLocation>
        <location evidence="1 7">Cell membrane</location>
        <topology evidence="1 7">Multi-pass membrane protein</topology>
    </subcellularLocation>
</comment>
<accession>A0A1I6HUF2</accession>
<evidence type="ECO:0000256" key="1">
    <source>
        <dbReference type="ARBA" id="ARBA00004651"/>
    </source>
</evidence>
<dbReference type="PANTHER" id="PTHR43163:SF6">
    <property type="entry name" value="DIPEPTIDE TRANSPORT SYSTEM PERMEASE PROTEIN DPPB-RELATED"/>
    <property type="match status" value="1"/>
</dbReference>
<keyword evidence="2 7" id="KW-0813">Transport</keyword>
<dbReference type="Proteomes" id="UP000199659">
    <property type="component" value="Unassembled WGS sequence"/>
</dbReference>
<name>A0A1I6HUF2_9FIRM</name>
<feature type="transmembrane region" description="Helical" evidence="7">
    <location>
        <begin position="98"/>
        <end position="120"/>
    </location>
</feature>
<dbReference type="GO" id="GO:0071916">
    <property type="term" value="F:dipeptide transmembrane transporter activity"/>
    <property type="evidence" value="ECO:0007669"/>
    <property type="project" value="TreeGrafter"/>
</dbReference>
<feature type="transmembrane region" description="Helical" evidence="7">
    <location>
        <begin position="12"/>
        <end position="29"/>
    </location>
</feature>
<evidence type="ECO:0000313" key="10">
    <source>
        <dbReference type="Proteomes" id="UP000199659"/>
    </source>
</evidence>
<evidence type="ECO:0000256" key="2">
    <source>
        <dbReference type="ARBA" id="ARBA00022448"/>
    </source>
</evidence>